<dbReference type="AlphaFoldDB" id="A0A239D297"/>
<name>A0A239D297_9ACTN</name>
<dbReference type="Proteomes" id="UP000198415">
    <property type="component" value="Unassembled WGS sequence"/>
</dbReference>
<evidence type="ECO:0000313" key="1">
    <source>
        <dbReference type="EMBL" id="SNS26339.1"/>
    </source>
</evidence>
<proteinExistence type="predicted"/>
<organism evidence="1 2">
    <name type="scientific">Actinoplanes regularis</name>
    <dbReference type="NCBI Taxonomy" id="52697"/>
    <lineage>
        <taxon>Bacteria</taxon>
        <taxon>Bacillati</taxon>
        <taxon>Actinomycetota</taxon>
        <taxon>Actinomycetes</taxon>
        <taxon>Micromonosporales</taxon>
        <taxon>Micromonosporaceae</taxon>
        <taxon>Actinoplanes</taxon>
    </lineage>
</organism>
<accession>A0A239D297</accession>
<protein>
    <submittedName>
        <fullName evidence="1">Uncharacterized protein</fullName>
    </submittedName>
</protein>
<reference evidence="1 2" key="1">
    <citation type="submission" date="2017-06" db="EMBL/GenBank/DDBJ databases">
        <authorList>
            <person name="Kim H.J."/>
            <person name="Triplett B.A."/>
        </authorList>
    </citation>
    <scope>NUCLEOTIDE SEQUENCE [LARGE SCALE GENOMIC DNA]</scope>
    <source>
        <strain evidence="1 2">DSM 43151</strain>
    </source>
</reference>
<dbReference type="EMBL" id="FZNR01000012">
    <property type="protein sequence ID" value="SNS26339.1"/>
    <property type="molecule type" value="Genomic_DNA"/>
</dbReference>
<keyword evidence="2" id="KW-1185">Reference proteome</keyword>
<sequence>MSSPVSDVAFELIDSCAHGLRFRLATPIEYPYAAAGMSTMIPAPALFRRVQVVSPPPSRAGESWQTGLTLDEKPFQPGVVPSRLAEVKVEEGAPALDLPDPQSIVLDRWISVPRQAGTVEFPGPDVGQYLLSVQYWNPVGPGEKSVTKKVEYHGTYRIDFDGPPASDWIAVSFDAFWPPERDSADVLIPLGDCDENCPS</sequence>
<gene>
    <name evidence="1" type="ORF">SAMN06264365_112219</name>
</gene>
<evidence type="ECO:0000313" key="2">
    <source>
        <dbReference type="Proteomes" id="UP000198415"/>
    </source>
</evidence>